<dbReference type="EMBL" id="JAJKFW010000006">
    <property type="protein sequence ID" value="MCC9641229.1"/>
    <property type="molecule type" value="Genomic_DNA"/>
</dbReference>
<keyword evidence="1" id="KW-1133">Transmembrane helix</keyword>
<keyword evidence="1" id="KW-0472">Membrane</keyword>
<evidence type="ECO:0000313" key="2">
    <source>
        <dbReference type="EMBL" id="MCC9641229.1"/>
    </source>
</evidence>
<protein>
    <submittedName>
        <fullName evidence="2">Uncharacterized protein</fullName>
    </submittedName>
</protein>
<gene>
    <name evidence="2" type="ORF">LOC71_03010</name>
</gene>
<keyword evidence="3" id="KW-1185">Reference proteome</keyword>
<dbReference type="Proteomes" id="UP001430306">
    <property type="component" value="Unassembled WGS sequence"/>
</dbReference>
<proteinExistence type="predicted"/>
<accession>A0ABS8NCV5</accession>
<feature type="transmembrane region" description="Helical" evidence="1">
    <location>
        <begin position="79"/>
        <end position="101"/>
    </location>
</feature>
<feature type="transmembrane region" description="Helical" evidence="1">
    <location>
        <begin position="180"/>
        <end position="208"/>
    </location>
</feature>
<feature type="transmembrane region" description="Helical" evidence="1">
    <location>
        <begin position="214"/>
        <end position="234"/>
    </location>
</feature>
<keyword evidence="1" id="KW-0812">Transmembrane</keyword>
<reference evidence="2" key="1">
    <citation type="submission" date="2021-11" db="EMBL/GenBank/DDBJ databases">
        <title>Genome sequence.</title>
        <authorList>
            <person name="Sun Q."/>
        </authorList>
    </citation>
    <scope>NUCLEOTIDE SEQUENCE</scope>
    <source>
        <strain evidence="2">JC740</strain>
    </source>
</reference>
<comment type="caution">
    <text evidence="2">The sequence shown here is derived from an EMBL/GenBank/DDBJ whole genome shotgun (WGS) entry which is preliminary data.</text>
</comment>
<organism evidence="2 3">
    <name type="scientific">Rhodopirellula halodulae</name>
    <dbReference type="NCBI Taxonomy" id="2894198"/>
    <lineage>
        <taxon>Bacteria</taxon>
        <taxon>Pseudomonadati</taxon>
        <taxon>Planctomycetota</taxon>
        <taxon>Planctomycetia</taxon>
        <taxon>Pirellulales</taxon>
        <taxon>Pirellulaceae</taxon>
        <taxon>Rhodopirellula</taxon>
    </lineage>
</organism>
<feature type="transmembrane region" description="Helical" evidence="1">
    <location>
        <begin position="21"/>
        <end position="47"/>
    </location>
</feature>
<name>A0ABS8NCV5_9BACT</name>
<evidence type="ECO:0000256" key="1">
    <source>
        <dbReference type="SAM" id="Phobius"/>
    </source>
</evidence>
<evidence type="ECO:0000313" key="3">
    <source>
        <dbReference type="Proteomes" id="UP001430306"/>
    </source>
</evidence>
<sequence length="379" mass="42585">MRPWSKKRGRRSRTGAMRGVLGELAFYLGLILLGVFVLALVVVSSFMMPHINLNLPEEARRVLELESNLTQGGNQWGRWVVAIVSVASIASGVTGLAYRLLHLGFSQERLSAGKKRAIDETRSLAGRDSIAEEGLRGRDADWELQDFPELPTVPKRQMLNESPGERLAYRLASVSTGRMSLFGTAALALGWNSLCLVLLAVVVSGWWYDMPRPILAMLMVPFSCVAVWSLRVFLKQVRQIAGVGATVVEISDHPLQPGGQYELFVSQMGKMRLKWLKIELVCEEESFFRQGTDVRSDHHVAMRQELVKEKSVRVDPRGPWEQQLTFELPDNVMHSFAATNNVVRWRLLVSGESRPWPSFCRSFPLLVHPPLMSPPDSPR</sequence>